<dbReference type="GO" id="GO:0000815">
    <property type="term" value="C:ESCRT III complex"/>
    <property type="evidence" value="ECO:0007669"/>
    <property type="project" value="TreeGrafter"/>
</dbReference>
<dbReference type="PANTHER" id="PTHR22761">
    <property type="entry name" value="CHARGED MULTIVESICULAR BODY PROTEIN"/>
    <property type="match status" value="1"/>
</dbReference>
<dbReference type="AlphaFoldDB" id="A0A084W184"/>
<dbReference type="EMBL" id="ATLV01019246">
    <property type="status" value="NOT_ANNOTATED_CDS"/>
    <property type="molecule type" value="Genomic_DNA"/>
</dbReference>
<dbReference type="Gene3D" id="6.10.140.1230">
    <property type="match status" value="1"/>
</dbReference>
<keyword evidence="4" id="KW-1185">Reference proteome</keyword>
<comment type="similarity">
    <text evidence="1">Belongs to the SNF7 family.</text>
</comment>
<name>A0A084W184_ANOSI</name>
<protein>
    <submittedName>
        <fullName evidence="2 3">M protein type</fullName>
    </submittedName>
</protein>
<dbReference type="GO" id="GO:0005771">
    <property type="term" value="C:multivesicular body"/>
    <property type="evidence" value="ECO:0007669"/>
    <property type="project" value="TreeGrafter"/>
</dbReference>
<accession>A0A084W184</accession>
<dbReference type="PANTHER" id="PTHR22761:SF21">
    <property type="entry name" value="CHARGED MULTIVESICULAR BODY PROTEIN 7"/>
    <property type="match status" value="1"/>
</dbReference>
<dbReference type="OMA" id="LQLQFMR"/>
<gene>
    <name evidence="2" type="ORF">ZHAS_00011805</name>
</gene>
<dbReference type="GO" id="GO:0009898">
    <property type="term" value="C:cytoplasmic side of plasma membrane"/>
    <property type="evidence" value="ECO:0007669"/>
    <property type="project" value="TreeGrafter"/>
</dbReference>
<evidence type="ECO:0000313" key="4">
    <source>
        <dbReference type="Proteomes" id="UP000030765"/>
    </source>
</evidence>
<dbReference type="GO" id="GO:0006900">
    <property type="term" value="P:vesicle budding from membrane"/>
    <property type="evidence" value="ECO:0007669"/>
    <property type="project" value="TreeGrafter"/>
</dbReference>
<reference evidence="3" key="2">
    <citation type="submission" date="2020-05" db="UniProtKB">
        <authorList>
            <consortium name="EnsemblMetazoa"/>
        </authorList>
    </citation>
    <scope>IDENTIFICATION</scope>
</reference>
<dbReference type="EnsemblMetazoa" id="ASIC011805-RA">
    <property type="protein sequence ID" value="ASIC011805-PA"/>
    <property type="gene ID" value="ASIC011805"/>
</dbReference>
<dbReference type="InterPro" id="IPR005024">
    <property type="entry name" value="Snf7_fam"/>
</dbReference>
<dbReference type="EMBL" id="KE525266">
    <property type="protein sequence ID" value="KFB43978.1"/>
    <property type="molecule type" value="Genomic_DNA"/>
</dbReference>
<evidence type="ECO:0000256" key="1">
    <source>
        <dbReference type="ARBA" id="ARBA00006190"/>
    </source>
</evidence>
<dbReference type="OrthoDB" id="10250120at2759"/>
<dbReference type="GO" id="GO:0032511">
    <property type="term" value="P:late endosome to vacuole transport via multivesicular body sorting pathway"/>
    <property type="evidence" value="ECO:0007669"/>
    <property type="project" value="TreeGrafter"/>
</dbReference>
<dbReference type="Pfam" id="PF03357">
    <property type="entry name" value="Snf7"/>
    <property type="match status" value="1"/>
</dbReference>
<sequence>MGLLLAEFRPRTVNPVSYDSKMKFWKDLISSYCRATGSSVVSISTLKESFRRKGTVPYCLPVVFEDMIVKREVLAKDQLYEQQQKASLGWGPWAVENLMKAPLKWGYEKARQTVIGSKSNIESCDFIHLETVQYHGETIEQLVKSQDLCNKIVNYDQLEKLVKQSTNISEYGIQAALAMLQQDKRLVREIIVRDALKDEVIKFAGSKDTAQPITDIERSIYEMERNEVILMTSISKIEQDISDTMDQVRGYIKDGRKHLAKTYLKKKHLLEKNLERKIGVLENLQVLLSKIHDTQSDKNVIEAYKLGTNALKQAFANAGITLDTVDDVLSEMKDVLEQHDEMLNTIGTAPIDDVDELELEQELSDLIDIKLAESNISGVHLGPAPTITSALQPDVTPISTEDFDKEIEKRLAALRVDTTDIHNSSLDGKVKMNI</sequence>
<evidence type="ECO:0000313" key="3">
    <source>
        <dbReference type="EnsemblMetazoa" id="ASIC011805-PA"/>
    </source>
</evidence>
<dbReference type="Pfam" id="PF25880">
    <property type="entry name" value="WHD_CHMP7_1st"/>
    <property type="match status" value="1"/>
</dbReference>
<proteinExistence type="inferred from homology"/>
<dbReference type="VEuPathDB" id="VectorBase:ASIC011805"/>
<dbReference type="VEuPathDB" id="VectorBase:ASIS017836"/>
<dbReference type="STRING" id="74873.A0A084W184"/>
<evidence type="ECO:0000313" key="2">
    <source>
        <dbReference type="EMBL" id="KFB43978.1"/>
    </source>
</evidence>
<dbReference type="Proteomes" id="UP000030765">
    <property type="component" value="Unassembled WGS sequence"/>
</dbReference>
<reference evidence="2 4" key="1">
    <citation type="journal article" date="2014" name="BMC Genomics">
        <title>Genome sequence of Anopheles sinensis provides insight into genetics basis of mosquito competence for malaria parasites.</title>
        <authorList>
            <person name="Zhou D."/>
            <person name="Zhang D."/>
            <person name="Ding G."/>
            <person name="Shi L."/>
            <person name="Hou Q."/>
            <person name="Ye Y."/>
            <person name="Xu Y."/>
            <person name="Zhou H."/>
            <person name="Xiong C."/>
            <person name="Li S."/>
            <person name="Yu J."/>
            <person name="Hong S."/>
            <person name="Yu X."/>
            <person name="Zou P."/>
            <person name="Chen C."/>
            <person name="Chang X."/>
            <person name="Wang W."/>
            <person name="Lv Y."/>
            <person name="Sun Y."/>
            <person name="Ma L."/>
            <person name="Shen B."/>
            <person name="Zhu C."/>
        </authorList>
    </citation>
    <scope>NUCLEOTIDE SEQUENCE [LARGE SCALE GENOMIC DNA]</scope>
</reference>
<organism evidence="2">
    <name type="scientific">Anopheles sinensis</name>
    <name type="common">Mosquito</name>
    <dbReference type="NCBI Taxonomy" id="74873"/>
    <lineage>
        <taxon>Eukaryota</taxon>
        <taxon>Metazoa</taxon>
        <taxon>Ecdysozoa</taxon>
        <taxon>Arthropoda</taxon>
        <taxon>Hexapoda</taxon>
        <taxon>Insecta</taxon>
        <taxon>Pterygota</taxon>
        <taxon>Neoptera</taxon>
        <taxon>Endopterygota</taxon>
        <taxon>Diptera</taxon>
        <taxon>Nematocera</taxon>
        <taxon>Culicoidea</taxon>
        <taxon>Culicidae</taxon>
        <taxon>Anophelinae</taxon>
        <taxon>Anopheles</taxon>
    </lineage>
</organism>